<dbReference type="InterPro" id="IPR004843">
    <property type="entry name" value="Calcineurin-like_PHP"/>
</dbReference>
<comment type="caution">
    <text evidence="4">The sequence shown here is derived from an EMBL/GenBank/DDBJ whole genome shotgun (WGS) entry which is preliminary data.</text>
</comment>
<dbReference type="Pfam" id="PF00149">
    <property type="entry name" value="Metallophos"/>
    <property type="match status" value="1"/>
</dbReference>
<reference evidence="4" key="1">
    <citation type="submission" date="2021-02" db="EMBL/GenBank/DDBJ databases">
        <authorList>
            <person name="Dougan E. K."/>
            <person name="Rhodes N."/>
            <person name="Thang M."/>
            <person name="Chan C."/>
        </authorList>
    </citation>
    <scope>NUCLEOTIDE SEQUENCE</scope>
</reference>
<dbReference type="SUPFAM" id="SSF56300">
    <property type="entry name" value="Metallo-dependent phosphatases"/>
    <property type="match status" value="1"/>
</dbReference>
<dbReference type="PANTHER" id="PTHR10161:SF14">
    <property type="entry name" value="TARTRATE-RESISTANT ACID PHOSPHATASE TYPE 5"/>
    <property type="match status" value="1"/>
</dbReference>
<keyword evidence="1" id="KW-0732">Signal</keyword>
<dbReference type="EMBL" id="CAJNNW010025709">
    <property type="protein sequence ID" value="CAE8678773.1"/>
    <property type="molecule type" value="Genomic_DNA"/>
</dbReference>
<dbReference type="InterPro" id="IPR051558">
    <property type="entry name" value="Metallophosphoesterase_PAP"/>
</dbReference>
<evidence type="ECO:0000256" key="1">
    <source>
        <dbReference type="ARBA" id="ARBA00022729"/>
    </source>
</evidence>
<gene>
    <name evidence="4" type="ORF">PGLA2088_LOCUS20996</name>
</gene>
<proteinExistence type="predicted"/>
<dbReference type="PANTHER" id="PTHR10161">
    <property type="entry name" value="TARTRATE-RESISTANT ACID PHOSPHATASE TYPE 5"/>
    <property type="match status" value="1"/>
</dbReference>
<dbReference type="InterPro" id="IPR029052">
    <property type="entry name" value="Metallo-depent_PP-like"/>
</dbReference>
<dbReference type="GO" id="GO:0016787">
    <property type="term" value="F:hydrolase activity"/>
    <property type="evidence" value="ECO:0007669"/>
    <property type="project" value="UniProtKB-KW"/>
</dbReference>
<name>A0A813JJJ5_POLGL</name>
<feature type="domain" description="Calcineurin-like phosphoesterase" evidence="3">
    <location>
        <begin position="19"/>
        <end position="252"/>
    </location>
</feature>
<evidence type="ECO:0000313" key="4">
    <source>
        <dbReference type="EMBL" id="CAE8678773.1"/>
    </source>
</evidence>
<evidence type="ECO:0000256" key="2">
    <source>
        <dbReference type="ARBA" id="ARBA00022801"/>
    </source>
</evidence>
<organism evidence="4 5">
    <name type="scientific">Polarella glacialis</name>
    <name type="common">Dinoflagellate</name>
    <dbReference type="NCBI Taxonomy" id="89957"/>
    <lineage>
        <taxon>Eukaryota</taxon>
        <taxon>Sar</taxon>
        <taxon>Alveolata</taxon>
        <taxon>Dinophyceae</taxon>
        <taxon>Suessiales</taxon>
        <taxon>Suessiaceae</taxon>
        <taxon>Polarella</taxon>
    </lineage>
</organism>
<dbReference type="Proteomes" id="UP000626109">
    <property type="component" value="Unassembled WGS sequence"/>
</dbReference>
<evidence type="ECO:0000313" key="5">
    <source>
        <dbReference type="Proteomes" id="UP000626109"/>
    </source>
</evidence>
<evidence type="ECO:0000259" key="3">
    <source>
        <dbReference type="Pfam" id="PF00149"/>
    </source>
</evidence>
<keyword evidence="2" id="KW-0378">Hydrolase</keyword>
<sequence length="329" mass="37306">MQRRASKSGESGATRKGSFLVIGDWGWDPHAHGDNVRSSGCQKTIADAMLVKMRELKDVKFIVNVGDSFYPRGVKSKTDHQWDTKWRHMYDPELRSVPWYSVYGNHDYIGDPCACGSGPEECAQINSDISNLDFFYMPDLNWVQAHPELDLEVIGLDLNQYMWAYSNKTTSEYQCPFDCQYTKCDATCERNIKHRAIDGIKLFQERSVNSLAKNLVVFSHYPTDYFFSQPDFIKGLSDNSKHNITYFGGHRHNTDQTSTISTAPNTNWVVGGGGGWSCDGREQGFVVGEISQGGELYTYPVLVDPDACCKPLPHPRIPGFPWWKKCRNL</sequence>
<protein>
    <recommendedName>
        <fullName evidence="3">Calcineurin-like phosphoesterase domain-containing protein</fullName>
    </recommendedName>
</protein>
<dbReference type="Gene3D" id="3.60.21.10">
    <property type="match status" value="1"/>
</dbReference>
<accession>A0A813JJJ5</accession>
<dbReference type="AlphaFoldDB" id="A0A813JJJ5"/>